<evidence type="ECO:0000256" key="1">
    <source>
        <dbReference type="SAM" id="MobiDB-lite"/>
    </source>
</evidence>
<evidence type="ECO:0000313" key="3">
    <source>
        <dbReference type="Proteomes" id="UP001610334"/>
    </source>
</evidence>
<feature type="compositionally biased region" description="Polar residues" evidence="1">
    <location>
        <begin position="353"/>
        <end position="382"/>
    </location>
</feature>
<keyword evidence="3" id="KW-1185">Reference proteome</keyword>
<feature type="compositionally biased region" description="Low complexity" evidence="1">
    <location>
        <begin position="491"/>
        <end position="503"/>
    </location>
</feature>
<comment type="caution">
    <text evidence="2">The sequence shown here is derived from an EMBL/GenBank/DDBJ whole genome shotgun (WGS) entry which is preliminary data.</text>
</comment>
<dbReference type="EMBL" id="JBFXLT010000277">
    <property type="protein sequence ID" value="KAL2801651.1"/>
    <property type="molecule type" value="Genomic_DNA"/>
</dbReference>
<name>A0ABR4GRK9_9EURO</name>
<feature type="region of interest" description="Disordered" evidence="1">
    <location>
        <begin position="343"/>
        <end position="390"/>
    </location>
</feature>
<protein>
    <submittedName>
        <fullName evidence="2">Uncharacterized protein</fullName>
    </submittedName>
</protein>
<gene>
    <name evidence="2" type="ORF">BJX63DRAFT_416824</name>
</gene>
<sequence length="562" mass="61922">MDSSAQEQNASGVGCNSALTDCSKKLRAHFSPTQQRLQSTLELSQSLAAVLEGYNSLARHFNIPLASDTMAGKIDPLFGNLQLVKDDEGEVDNDIRWLDIVLAPTYKPERREDGYYYLQLDGRKGLIRVSEADHNFIESGLPQKLINPRSYPSDVQSEEDTMRVVEGLLLNLNELASQIIDANNDCRARISQRLGTLRQLSQNTRQIDDKSKNTSLQITGSPEPAKAKGVRKRKPRSTMPPWEPQELDCLPQWFQDHKHLTKKQVEAEFENDFGRFRTFGAIVTAQYRARNDHGKGRAGLKRKLHADDSLPPSIAIESDCVAVPDRTNPFSLASDSDARPSVSFLTPLRSLRSPETSSGGTTERQCPESSHQTTHTEAITQDTVERPLWNECPVSSTSRADMEDFDPTGNTCAKAKLLCEGYNLQKPIRPKELSTPRSQGNQYLQEDYLHHESPTDSLNHVVEGVTVADHHGLPGQQHSVSAPNKGSPWMPSSGSGANLSSPSCVSGQDAPGARGALTAANRLPPPINPDIGPQVMPPIDQVLNGQYMPSNQLAFPDWSPQP</sequence>
<accession>A0ABR4GRK9</accession>
<reference evidence="2 3" key="1">
    <citation type="submission" date="2024-07" db="EMBL/GenBank/DDBJ databases">
        <title>Section-level genome sequencing and comparative genomics of Aspergillus sections Usti and Cavernicolus.</title>
        <authorList>
            <consortium name="Lawrence Berkeley National Laboratory"/>
            <person name="Nybo J.L."/>
            <person name="Vesth T.C."/>
            <person name="Theobald S."/>
            <person name="Frisvad J.C."/>
            <person name="Larsen T.O."/>
            <person name="Kjaerboelling I."/>
            <person name="Rothschild-Mancinelli K."/>
            <person name="Lyhne E.K."/>
            <person name="Kogle M.E."/>
            <person name="Barry K."/>
            <person name="Clum A."/>
            <person name="Na H."/>
            <person name="Ledsgaard L."/>
            <person name="Lin J."/>
            <person name="Lipzen A."/>
            <person name="Kuo A."/>
            <person name="Riley R."/>
            <person name="Mondo S."/>
            <person name="Labutti K."/>
            <person name="Haridas S."/>
            <person name="Pangalinan J."/>
            <person name="Salamov A.A."/>
            <person name="Simmons B.A."/>
            <person name="Magnuson J.K."/>
            <person name="Chen J."/>
            <person name="Drula E."/>
            <person name="Henrissat B."/>
            <person name="Wiebenga A."/>
            <person name="Lubbers R.J."/>
            <person name="Gomes A.C."/>
            <person name="Makela M.R."/>
            <person name="Stajich J."/>
            <person name="Grigoriev I.V."/>
            <person name="Mortensen U.H."/>
            <person name="De Vries R.P."/>
            <person name="Baker S.E."/>
            <person name="Andersen M.R."/>
        </authorList>
    </citation>
    <scope>NUCLEOTIDE SEQUENCE [LARGE SCALE GENOMIC DNA]</scope>
    <source>
        <strain evidence="2 3">CBS 588.65</strain>
    </source>
</reference>
<proteinExistence type="predicted"/>
<organism evidence="2 3">
    <name type="scientific">Aspergillus granulosus</name>
    <dbReference type="NCBI Taxonomy" id="176169"/>
    <lineage>
        <taxon>Eukaryota</taxon>
        <taxon>Fungi</taxon>
        <taxon>Dikarya</taxon>
        <taxon>Ascomycota</taxon>
        <taxon>Pezizomycotina</taxon>
        <taxon>Eurotiomycetes</taxon>
        <taxon>Eurotiomycetidae</taxon>
        <taxon>Eurotiales</taxon>
        <taxon>Aspergillaceae</taxon>
        <taxon>Aspergillus</taxon>
        <taxon>Aspergillus subgen. Nidulantes</taxon>
    </lineage>
</organism>
<evidence type="ECO:0000313" key="2">
    <source>
        <dbReference type="EMBL" id="KAL2801651.1"/>
    </source>
</evidence>
<dbReference type="Proteomes" id="UP001610334">
    <property type="component" value="Unassembled WGS sequence"/>
</dbReference>
<feature type="region of interest" description="Disordered" evidence="1">
    <location>
        <begin position="203"/>
        <end position="244"/>
    </location>
</feature>
<feature type="region of interest" description="Disordered" evidence="1">
    <location>
        <begin position="472"/>
        <end position="539"/>
    </location>
</feature>